<evidence type="ECO:0000313" key="3">
    <source>
        <dbReference type="Proteomes" id="UP000001940"/>
    </source>
</evidence>
<dbReference type="OrthoDB" id="5855233at2759"/>
<evidence type="ECO:0000256" key="1">
    <source>
        <dbReference type="SAM" id="Coils"/>
    </source>
</evidence>
<dbReference type="AlphaFoldDB" id="Q9XTU2"/>
<dbReference type="UCSC" id="Y49E10.21">
    <property type="organism name" value="c. elegans"/>
</dbReference>
<accession>Q9XTU2</accession>
<dbReference type="RefSeq" id="NP_001255173.1">
    <property type="nucleotide sequence ID" value="NM_001268244.1"/>
</dbReference>
<dbReference type="GeneID" id="190069"/>
<dbReference type="Proteomes" id="UP000001940">
    <property type="component" value="Chromosome III"/>
</dbReference>
<protein>
    <submittedName>
        <fullName evidence="2">Conserved oligomeric Golgi complex subunit 7</fullName>
    </submittedName>
</protein>
<dbReference type="KEGG" id="cel:CELE_Y49E10.21"/>
<dbReference type="PeptideAtlas" id="Q9XTU2"/>
<organism evidence="2 3">
    <name type="scientific">Caenorhabditis elegans</name>
    <dbReference type="NCBI Taxonomy" id="6239"/>
    <lineage>
        <taxon>Eukaryota</taxon>
        <taxon>Metazoa</taxon>
        <taxon>Ecdysozoa</taxon>
        <taxon>Nematoda</taxon>
        <taxon>Chromadorea</taxon>
        <taxon>Rhabditida</taxon>
        <taxon>Rhabditina</taxon>
        <taxon>Rhabditomorpha</taxon>
        <taxon>Rhabditoidea</taxon>
        <taxon>Rhabditidae</taxon>
        <taxon>Peloderinae</taxon>
        <taxon>Caenorhabditis</taxon>
    </lineage>
</organism>
<dbReference type="ExpressionAtlas" id="Q9XTU2">
    <property type="expression patterns" value="baseline and differential"/>
</dbReference>
<feature type="coiled-coil region" evidence="1">
    <location>
        <begin position="48"/>
        <end position="82"/>
    </location>
</feature>
<sequence length="387" mass="44884">MQALQERLEKLENATGSEVWEVLKASEPELRQDLSSLQKLKADKESAAREALTALKTKKNELKNLKNDVESLKNEYKTYIEMVENGLKQSGLDIKQVVQVFERVLEESLSEKRLAILSTIDSAHISDIKSIKTPVKSILKLLEDPNKLQLRILVQSELREFSNSAIEIFRRSLWDLFQNQGIPMKNLGEMPNSEDFLQKIGELFQFSTDLDKLIAGNWGKSIENLISAAFGQLSNYCIDIIENERGEADFEWILKSSHDWAKNLSQILQKTVEKSNLESELKQEFEEKFNEKFVDFIKLITRKFLEKNIKEPTIFSNVAQMLKKFKISSEFNLSGDRDLQEPFYEPKFMSRWILVYYIVAKISEYPVLTQLFAPLKITVVSKKIFFF</sequence>
<gene>
    <name evidence="2" type="ORF">CELE_Y49E10.21</name>
    <name evidence="2 4" type="ORF">Y49E10.21</name>
</gene>
<keyword evidence="1" id="KW-0175">Coiled coil</keyword>
<dbReference type="PIR" id="T27045">
    <property type="entry name" value="T27045"/>
</dbReference>
<dbReference type="SMR" id="Q9XTU2"/>
<proteinExistence type="evidence at protein level"/>
<dbReference type="EMBL" id="BX284603">
    <property type="protein sequence ID" value="CAB11555.2"/>
    <property type="molecule type" value="Genomic_DNA"/>
</dbReference>
<dbReference type="CTD" id="190069"/>
<dbReference type="WormBase" id="Y49E10.21b">
    <property type="protein sequence ID" value="CE28707"/>
    <property type="gene ID" value="WBGene00013040"/>
</dbReference>
<evidence type="ECO:0007829" key="5">
    <source>
        <dbReference type="PeptideAtlas" id="Q9XTU2"/>
    </source>
</evidence>
<keyword evidence="3" id="KW-1185">Reference proteome</keyword>
<reference evidence="2 3" key="1">
    <citation type="journal article" date="1998" name="Science">
        <title>Genome sequence of the nematode C. elegans: a platform for investigating biology.</title>
        <authorList>
            <consortium name="The C. elegans sequencing consortium"/>
            <person name="Sulson J.E."/>
            <person name="Waterston R."/>
        </authorList>
    </citation>
    <scope>NUCLEOTIDE SEQUENCE [LARGE SCALE GENOMIC DNA]</scope>
    <source>
        <strain evidence="2 3">Bristol N2</strain>
    </source>
</reference>
<dbReference type="HOGENOM" id="CLU_714198_0_0_1"/>
<keyword evidence="5" id="KW-1267">Proteomics identification</keyword>
<dbReference type="AGR" id="WB:WBGene00013040"/>
<evidence type="ECO:0000313" key="4">
    <source>
        <dbReference type="WormBase" id="Y49E10.21b"/>
    </source>
</evidence>
<evidence type="ECO:0000313" key="2">
    <source>
        <dbReference type="EMBL" id="CAB11555.2"/>
    </source>
</evidence>
<dbReference type="Bgee" id="WBGene00013040">
    <property type="expression patterns" value="Expressed in adult organism and 3 other cell types or tissues"/>
</dbReference>
<name>Q9XTU2_CAEEL</name>